<proteinExistence type="predicted"/>
<organism evidence="1 4">
    <name type="scientific">Paracoccus pantotrophus</name>
    <name type="common">Thiosphaera pantotropha</name>
    <dbReference type="NCBI Taxonomy" id="82367"/>
    <lineage>
        <taxon>Bacteria</taxon>
        <taxon>Pseudomonadati</taxon>
        <taxon>Pseudomonadota</taxon>
        <taxon>Alphaproteobacteria</taxon>
        <taxon>Rhodobacterales</taxon>
        <taxon>Paracoccaceae</taxon>
        <taxon>Paracoccus</taxon>
    </lineage>
</organism>
<dbReference type="EMBL" id="CP044423">
    <property type="protein sequence ID" value="QFG35295.1"/>
    <property type="molecule type" value="Genomic_DNA"/>
</dbReference>
<evidence type="ECO:0000313" key="4">
    <source>
        <dbReference type="Proteomes" id="UP000326453"/>
    </source>
</evidence>
<evidence type="ECO:0000313" key="2">
    <source>
        <dbReference type="EMBL" id="RKS44508.1"/>
    </source>
</evidence>
<accession>A0AAE6TVE3</accession>
<evidence type="ECO:0000313" key="3">
    <source>
        <dbReference type="Proteomes" id="UP000273626"/>
    </source>
</evidence>
<reference evidence="2 3" key="1">
    <citation type="submission" date="2018-10" db="EMBL/GenBank/DDBJ databases">
        <title>Genomic Encyclopedia of Archaeal and Bacterial Type Strains, Phase II (KMG-II): from individual species to whole genera.</title>
        <authorList>
            <person name="Goeker M."/>
        </authorList>
    </citation>
    <scope>NUCLEOTIDE SEQUENCE [LARGE SCALE GENOMIC DNA]</scope>
    <source>
        <strain evidence="3">ATCC 35512 / DSM 2944 / CIP 106514 / LMD 82.5 / NBRC 102493 / NCCB 82005 / GB17</strain>
        <strain evidence="2">DSM 2944</strain>
    </source>
</reference>
<dbReference type="KEGG" id="ppan:ESD82_03645"/>
<reference evidence="1 4" key="2">
    <citation type="submission" date="2019-01" db="EMBL/GenBank/DDBJ databases">
        <title>Complete Genome Sequence and Annotation of the Paracoccus pantotrophus type strain DSM 2944.</title>
        <authorList>
            <person name="Bockwoldt J.A."/>
            <person name="Zimmermann M."/>
            <person name="Tiso T."/>
            <person name="Blank L.M."/>
        </authorList>
    </citation>
    <scope>NUCLEOTIDE SEQUENCE [LARGE SCALE GENOMIC DNA]</scope>
    <source>
        <strain evidence="1 4">DSM 2944</strain>
    </source>
</reference>
<sequence>MKTIEQLTAPETAWYSSNDDEVWAGGPYATRDEAEAEAKACGHRLIMQAAKVPVRVSQHFDQGEFFEAAEESLYDLCNEDGDPILYFDPAVNLDLQARVRAAIDEWQVAHQLSPMPWRFSGSDKPEIAAWAKAAEGGDA</sequence>
<protein>
    <submittedName>
        <fullName evidence="1">Uncharacterized protein</fullName>
    </submittedName>
</protein>
<dbReference type="GeneID" id="51369639"/>
<gene>
    <name evidence="2" type="ORF">BDE18_3356</name>
    <name evidence="1" type="ORF">ESD82_03645</name>
</gene>
<keyword evidence="3" id="KW-1185">Reference proteome</keyword>
<dbReference type="Proteomes" id="UP000273626">
    <property type="component" value="Unassembled WGS sequence"/>
</dbReference>
<evidence type="ECO:0000313" key="1">
    <source>
        <dbReference type="EMBL" id="QFG35295.1"/>
    </source>
</evidence>
<dbReference type="Proteomes" id="UP000326453">
    <property type="component" value="Chromosome 2"/>
</dbReference>
<dbReference type="EMBL" id="RBLI01000002">
    <property type="protein sequence ID" value="RKS44508.1"/>
    <property type="molecule type" value="Genomic_DNA"/>
</dbReference>
<dbReference type="AlphaFoldDB" id="A0AAE6TVE3"/>
<name>A0AAE6TVE3_PARPN</name>
<dbReference type="RefSeq" id="WP_147428972.1">
    <property type="nucleotide sequence ID" value="NZ_CP044423.1"/>
</dbReference>